<name>A0A251S189_HELAN</name>
<reference evidence="1" key="3">
    <citation type="submission" date="2020-06" db="EMBL/GenBank/DDBJ databases">
        <title>Helianthus annuus Genome sequencing and assembly Release 2.</title>
        <authorList>
            <person name="Gouzy J."/>
            <person name="Langlade N."/>
            <person name="Munos S."/>
        </authorList>
    </citation>
    <scope>NUCLEOTIDE SEQUENCE</scope>
    <source>
        <tissue evidence="1">Leaves</tissue>
    </source>
</reference>
<protein>
    <submittedName>
        <fullName evidence="2">Uncharacterized protein</fullName>
    </submittedName>
</protein>
<dbReference type="EMBL" id="MNCJ02000331">
    <property type="protein sequence ID" value="KAF5760882.1"/>
    <property type="molecule type" value="Genomic_DNA"/>
</dbReference>
<evidence type="ECO:0000313" key="2">
    <source>
        <dbReference type="EMBL" id="OTF92319.1"/>
    </source>
</evidence>
<reference evidence="1 3" key="1">
    <citation type="journal article" date="2017" name="Nature">
        <title>The sunflower genome provides insights into oil metabolism, flowering and Asterid evolution.</title>
        <authorList>
            <person name="Badouin H."/>
            <person name="Gouzy J."/>
            <person name="Grassa C.J."/>
            <person name="Murat F."/>
            <person name="Staton S.E."/>
            <person name="Cottret L."/>
            <person name="Lelandais-Briere C."/>
            <person name="Owens G.L."/>
            <person name="Carrere S."/>
            <person name="Mayjonade B."/>
            <person name="Legrand L."/>
            <person name="Gill N."/>
            <person name="Kane N.C."/>
            <person name="Bowers J.E."/>
            <person name="Hubner S."/>
            <person name="Bellec A."/>
            <person name="Berard A."/>
            <person name="Berges H."/>
            <person name="Blanchet N."/>
            <person name="Boniface M.C."/>
            <person name="Brunel D."/>
            <person name="Catrice O."/>
            <person name="Chaidir N."/>
            <person name="Claudel C."/>
            <person name="Donnadieu C."/>
            <person name="Faraut T."/>
            <person name="Fievet G."/>
            <person name="Helmstetter N."/>
            <person name="King M."/>
            <person name="Knapp S.J."/>
            <person name="Lai Z."/>
            <person name="Le Paslier M.C."/>
            <person name="Lippi Y."/>
            <person name="Lorenzon L."/>
            <person name="Mandel J.R."/>
            <person name="Marage G."/>
            <person name="Marchand G."/>
            <person name="Marquand E."/>
            <person name="Bret-Mestries E."/>
            <person name="Morien E."/>
            <person name="Nambeesan S."/>
            <person name="Nguyen T."/>
            <person name="Pegot-Espagnet P."/>
            <person name="Pouilly N."/>
            <person name="Raftis F."/>
            <person name="Sallet E."/>
            <person name="Schiex T."/>
            <person name="Thomas J."/>
            <person name="Vandecasteele C."/>
            <person name="Vares D."/>
            <person name="Vear F."/>
            <person name="Vautrin S."/>
            <person name="Crespi M."/>
            <person name="Mangin B."/>
            <person name="Burke J.M."/>
            <person name="Salse J."/>
            <person name="Munos S."/>
            <person name="Vincourt P."/>
            <person name="Rieseberg L.H."/>
            <person name="Langlade N.B."/>
        </authorList>
    </citation>
    <scope>NUCLEOTIDE SEQUENCE [LARGE SCALE GENOMIC DNA]</scope>
    <source>
        <strain evidence="3">cv. SF193</strain>
        <tissue evidence="1">Leaves</tissue>
    </source>
</reference>
<sequence length="70" mass="7995">MAEEQPQPNQIKHIHKLNLFKIKGRDKHNRKILRIIGKNFPAKSFATSLTVDLLKKKYLGAAMTVVVVVE</sequence>
<proteinExistence type="predicted"/>
<keyword evidence="3" id="KW-1185">Reference proteome</keyword>
<dbReference type="Proteomes" id="UP000215914">
    <property type="component" value="Chromosome 16"/>
</dbReference>
<dbReference type="Gramene" id="mRNA:HanXRQr2_Chr16g0758631">
    <property type="protein sequence ID" value="mRNA:HanXRQr2_Chr16g0758631"/>
    <property type="gene ID" value="HanXRQr2_Chr16g0758631"/>
</dbReference>
<organism evidence="2 3">
    <name type="scientific">Helianthus annuus</name>
    <name type="common">Common sunflower</name>
    <dbReference type="NCBI Taxonomy" id="4232"/>
    <lineage>
        <taxon>Eukaryota</taxon>
        <taxon>Viridiplantae</taxon>
        <taxon>Streptophyta</taxon>
        <taxon>Embryophyta</taxon>
        <taxon>Tracheophyta</taxon>
        <taxon>Spermatophyta</taxon>
        <taxon>Magnoliopsida</taxon>
        <taxon>eudicotyledons</taxon>
        <taxon>Gunneridae</taxon>
        <taxon>Pentapetalae</taxon>
        <taxon>asterids</taxon>
        <taxon>campanulids</taxon>
        <taxon>Asterales</taxon>
        <taxon>Asteraceae</taxon>
        <taxon>Asteroideae</taxon>
        <taxon>Heliantheae alliance</taxon>
        <taxon>Heliantheae</taxon>
        <taxon>Helianthus</taxon>
    </lineage>
</organism>
<dbReference type="EMBL" id="CM007905">
    <property type="protein sequence ID" value="OTF92319.1"/>
    <property type="molecule type" value="Genomic_DNA"/>
</dbReference>
<dbReference type="AlphaFoldDB" id="A0A251S189"/>
<accession>A0A251S189</accession>
<reference evidence="2" key="2">
    <citation type="submission" date="2017-02" db="EMBL/GenBank/DDBJ databases">
        <title>Sunflower complete genome.</title>
        <authorList>
            <person name="Langlade N."/>
            <person name="Munos S."/>
        </authorList>
    </citation>
    <scope>NUCLEOTIDE SEQUENCE [LARGE SCALE GENOMIC DNA]</scope>
    <source>
        <tissue evidence="2">Leaves</tissue>
    </source>
</reference>
<gene>
    <name evidence="2" type="ORF">HannXRQ_Chr16g0520561</name>
    <name evidence="1" type="ORF">HanXRQr2_Chr16g0758631</name>
</gene>
<evidence type="ECO:0000313" key="3">
    <source>
        <dbReference type="Proteomes" id="UP000215914"/>
    </source>
</evidence>
<dbReference type="InParanoid" id="A0A251S189"/>
<evidence type="ECO:0000313" key="1">
    <source>
        <dbReference type="EMBL" id="KAF5760882.1"/>
    </source>
</evidence>